<dbReference type="EMBL" id="CAUJNA010001106">
    <property type="protein sequence ID" value="CAJ1384266.1"/>
    <property type="molecule type" value="Genomic_DNA"/>
</dbReference>
<dbReference type="InterPro" id="IPR035979">
    <property type="entry name" value="RBD_domain_sf"/>
</dbReference>
<dbReference type="SUPFAM" id="SSF54928">
    <property type="entry name" value="RNA-binding domain, RBD"/>
    <property type="match status" value="1"/>
</dbReference>
<dbReference type="InterPro" id="IPR012677">
    <property type="entry name" value="Nucleotide-bd_a/b_plait_sf"/>
</dbReference>
<name>A0AA36ICJ2_9DINO</name>
<evidence type="ECO:0000256" key="1">
    <source>
        <dbReference type="ARBA" id="ARBA00022884"/>
    </source>
</evidence>
<keyword evidence="6" id="KW-1185">Reference proteome</keyword>
<comment type="caution">
    <text evidence="5">The sequence shown here is derived from an EMBL/GenBank/DDBJ whole genome shotgun (WGS) entry which is preliminary data.</text>
</comment>
<keyword evidence="1 2" id="KW-0694">RNA-binding</keyword>
<dbReference type="AlphaFoldDB" id="A0AA36ICJ2"/>
<feature type="domain" description="RRM" evidence="4">
    <location>
        <begin position="245"/>
        <end position="325"/>
    </location>
</feature>
<reference evidence="5" key="1">
    <citation type="submission" date="2023-08" db="EMBL/GenBank/DDBJ databases">
        <authorList>
            <person name="Chen Y."/>
            <person name="Shah S."/>
            <person name="Dougan E. K."/>
            <person name="Thang M."/>
            <person name="Chan C."/>
        </authorList>
    </citation>
    <scope>NUCLEOTIDE SEQUENCE</scope>
</reference>
<evidence type="ECO:0000313" key="5">
    <source>
        <dbReference type="EMBL" id="CAJ1384266.1"/>
    </source>
</evidence>
<dbReference type="GO" id="GO:0003723">
    <property type="term" value="F:RNA binding"/>
    <property type="evidence" value="ECO:0007669"/>
    <property type="project" value="UniProtKB-UniRule"/>
</dbReference>
<dbReference type="InterPro" id="IPR000504">
    <property type="entry name" value="RRM_dom"/>
</dbReference>
<dbReference type="Gene3D" id="3.30.70.330">
    <property type="match status" value="1"/>
</dbReference>
<feature type="coiled-coil region" evidence="3">
    <location>
        <begin position="365"/>
        <end position="396"/>
    </location>
</feature>
<dbReference type="SMART" id="SM00360">
    <property type="entry name" value="RRM"/>
    <property type="match status" value="1"/>
</dbReference>
<keyword evidence="3" id="KW-0175">Coiled coil</keyword>
<evidence type="ECO:0000259" key="4">
    <source>
        <dbReference type="PROSITE" id="PS50102"/>
    </source>
</evidence>
<dbReference type="Pfam" id="PF00076">
    <property type="entry name" value="RRM_1"/>
    <property type="match status" value="1"/>
</dbReference>
<sequence length="407" mass="44036">MGARWAQERGDETWRASQVAGHKVMFRASDIHGAPAGPRGPALTAAGKAAVVPPPPWLAPQAANAGKAWGKGMDMGPCVVTPPWVGGKSWGKGDLTSAGYEYGPAKAPQLATVFAAPYAGKGGTKTRPPGKSAWVPGARQQVTPNTVTLLGAGSLPAGIEKDIEEQARQICIQHSFSTPDEVRYVSPSLVLIDFPYQEACREFLRVSNGQLKVRQWVYRLQHSNAAISEGDQDAITESVEENPSDTLMVRLIGELEEGRIKKAFQAHVPVVKAVRMMLDRSTRKSKGFCFVSFYSVSDAMTAKNRMIAAGSVIDAKKVAISFAKPQTQEQALESDMNARAEQHVIQAQAQQALSGVNAEMWSSYMQFCEEEKEKESREKQALMEALEAKKRALQAAVPLETGPESSV</sequence>
<evidence type="ECO:0000256" key="2">
    <source>
        <dbReference type="PROSITE-ProRule" id="PRU00176"/>
    </source>
</evidence>
<organism evidence="5 6">
    <name type="scientific">Effrenium voratum</name>
    <dbReference type="NCBI Taxonomy" id="2562239"/>
    <lineage>
        <taxon>Eukaryota</taxon>
        <taxon>Sar</taxon>
        <taxon>Alveolata</taxon>
        <taxon>Dinophyceae</taxon>
        <taxon>Suessiales</taxon>
        <taxon>Symbiodiniaceae</taxon>
        <taxon>Effrenium</taxon>
    </lineage>
</organism>
<gene>
    <name evidence="5" type="ORF">EVOR1521_LOCUS11170</name>
</gene>
<dbReference type="Proteomes" id="UP001178507">
    <property type="component" value="Unassembled WGS sequence"/>
</dbReference>
<evidence type="ECO:0000256" key="3">
    <source>
        <dbReference type="SAM" id="Coils"/>
    </source>
</evidence>
<evidence type="ECO:0000313" key="6">
    <source>
        <dbReference type="Proteomes" id="UP001178507"/>
    </source>
</evidence>
<accession>A0AA36ICJ2</accession>
<dbReference type="InterPro" id="IPR052462">
    <property type="entry name" value="SLIRP/GR-RBP-like"/>
</dbReference>
<protein>
    <recommendedName>
        <fullName evidence="4">RRM domain-containing protein</fullName>
    </recommendedName>
</protein>
<dbReference type="PANTHER" id="PTHR48027">
    <property type="entry name" value="HETEROGENEOUS NUCLEAR RIBONUCLEOPROTEIN 87F-RELATED"/>
    <property type="match status" value="1"/>
</dbReference>
<dbReference type="PROSITE" id="PS50102">
    <property type="entry name" value="RRM"/>
    <property type="match status" value="1"/>
</dbReference>
<proteinExistence type="predicted"/>